<accession>A0A448XG13</accession>
<evidence type="ECO:0000313" key="1">
    <source>
        <dbReference type="EMBL" id="VEL35596.1"/>
    </source>
</evidence>
<dbReference type="AlphaFoldDB" id="A0A448XG13"/>
<dbReference type="EMBL" id="CAAALY010250180">
    <property type="protein sequence ID" value="VEL35596.1"/>
    <property type="molecule type" value="Genomic_DNA"/>
</dbReference>
<sequence>MMPTWLTSSQLKQFAADPPFTIRRRRFWFPWFESRRGFRTVWPLLPETKQAITDEFCQLGMATHAHTHARTHTHTHAQHVFHEGMYKAG</sequence>
<gene>
    <name evidence="1" type="ORF">PXEA_LOCUS29036</name>
</gene>
<dbReference type="Proteomes" id="UP000784294">
    <property type="component" value="Unassembled WGS sequence"/>
</dbReference>
<keyword evidence="2" id="KW-1185">Reference proteome</keyword>
<name>A0A448XG13_9PLAT</name>
<evidence type="ECO:0000313" key="2">
    <source>
        <dbReference type="Proteomes" id="UP000784294"/>
    </source>
</evidence>
<proteinExistence type="predicted"/>
<reference evidence="1" key="1">
    <citation type="submission" date="2018-11" db="EMBL/GenBank/DDBJ databases">
        <authorList>
            <consortium name="Pathogen Informatics"/>
        </authorList>
    </citation>
    <scope>NUCLEOTIDE SEQUENCE</scope>
</reference>
<comment type="caution">
    <text evidence="1">The sequence shown here is derived from an EMBL/GenBank/DDBJ whole genome shotgun (WGS) entry which is preliminary data.</text>
</comment>
<organism evidence="1 2">
    <name type="scientific">Protopolystoma xenopodis</name>
    <dbReference type="NCBI Taxonomy" id="117903"/>
    <lineage>
        <taxon>Eukaryota</taxon>
        <taxon>Metazoa</taxon>
        <taxon>Spiralia</taxon>
        <taxon>Lophotrochozoa</taxon>
        <taxon>Platyhelminthes</taxon>
        <taxon>Monogenea</taxon>
        <taxon>Polyopisthocotylea</taxon>
        <taxon>Polystomatidea</taxon>
        <taxon>Polystomatidae</taxon>
        <taxon>Protopolystoma</taxon>
    </lineage>
</organism>
<protein>
    <submittedName>
        <fullName evidence="1">Uncharacterized protein</fullName>
    </submittedName>
</protein>